<dbReference type="EMBL" id="WOEZ01000001">
    <property type="protein sequence ID" value="NPT53075.1"/>
    <property type="molecule type" value="Genomic_DNA"/>
</dbReference>
<accession>A0A972NK57</accession>
<dbReference type="AlphaFoldDB" id="A0A972NK57"/>
<protein>
    <submittedName>
        <fullName evidence="1">Uncharacterized protein</fullName>
    </submittedName>
</protein>
<comment type="caution">
    <text evidence="1">The sequence shown here is derived from an EMBL/GenBank/DDBJ whole genome shotgun (WGS) entry which is preliminary data.</text>
</comment>
<sequence length="67" mass="7111">MKQLAKRKLGNSNLLVSRMAMGTVPLSGLGARTTYDDFEETILAAPDEGGSISTQHLATGTGEQNIF</sequence>
<keyword evidence="2" id="KW-1185">Reference proteome</keyword>
<evidence type="ECO:0000313" key="1">
    <source>
        <dbReference type="EMBL" id="NPT53075.1"/>
    </source>
</evidence>
<name>A0A972NK57_9BURK</name>
<dbReference type="Proteomes" id="UP000655523">
    <property type="component" value="Unassembled WGS sequence"/>
</dbReference>
<organism evidence="1 2">
    <name type="scientific">Paraburkholderia elongata</name>
    <dbReference type="NCBI Taxonomy" id="2675747"/>
    <lineage>
        <taxon>Bacteria</taxon>
        <taxon>Pseudomonadati</taxon>
        <taxon>Pseudomonadota</taxon>
        <taxon>Betaproteobacteria</taxon>
        <taxon>Burkholderiales</taxon>
        <taxon>Burkholderiaceae</taxon>
        <taxon>Paraburkholderia</taxon>
    </lineage>
</organism>
<reference evidence="1 2" key="1">
    <citation type="submission" date="2019-11" db="EMBL/GenBank/DDBJ databases">
        <title>Metabolism of dissolved organic matter in forest soils.</title>
        <authorList>
            <person name="Cyle K.T."/>
            <person name="Wilhelm R.C."/>
            <person name="Martinez C.E."/>
        </authorList>
    </citation>
    <scope>NUCLEOTIDE SEQUENCE [LARGE SCALE GENOMIC DNA]</scope>
    <source>
        <strain evidence="1 2">5N</strain>
    </source>
</reference>
<dbReference type="RefSeq" id="WP_172159408.1">
    <property type="nucleotide sequence ID" value="NZ_WOEZ01000001.1"/>
</dbReference>
<proteinExistence type="predicted"/>
<gene>
    <name evidence="1" type="ORF">GNZ13_00205</name>
</gene>
<evidence type="ECO:0000313" key="2">
    <source>
        <dbReference type="Proteomes" id="UP000655523"/>
    </source>
</evidence>